<dbReference type="AlphaFoldDB" id="A0A0X8G4N2"/>
<reference evidence="2 3" key="2">
    <citation type="journal article" date="2016" name="Int. J. Syst. Evol. Microbiol.">
        <title>Lutibacter profundi sp. nov., isolated from a deep-sea hydrothermal system on the Arctic Mid-Ocean Ridge and emended description of the genus Lutibacter.</title>
        <authorList>
            <person name="Le Moine Bauer S."/>
            <person name="Roalkvam I."/>
            <person name="Steen I.H."/>
            <person name="Dahle H."/>
        </authorList>
    </citation>
    <scope>NUCLEOTIDE SEQUENCE [LARGE SCALE GENOMIC DNA]</scope>
    <source>
        <strain evidence="2 3">LP1</strain>
    </source>
</reference>
<evidence type="ECO:0000313" key="3">
    <source>
        <dbReference type="Proteomes" id="UP000059672"/>
    </source>
</evidence>
<dbReference type="PANTHER" id="PTHR21666:SF285">
    <property type="entry name" value="M23 FAMILY METALLOPEPTIDASE"/>
    <property type="match status" value="1"/>
</dbReference>
<dbReference type="InterPro" id="IPR050570">
    <property type="entry name" value="Cell_wall_metabolism_enzyme"/>
</dbReference>
<dbReference type="InterPro" id="IPR016047">
    <property type="entry name" value="M23ase_b-sheet_dom"/>
</dbReference>
<dbReference type="Gene3D" id="2.70.70.10">
    <property type="entry name" value="Glucose Permease (Domain IIA)"/>
    <property type="match status" value="1"/>
</dbReference>
<dbReference type="Proteomes" id="UP000059672">
    <property type="component" value="Chromosome"/>
</dbReference>
<dbReference type="SUPFAM" id="SSF51261">
    <property type="entry name" value="Duplicated hybrid motif"/>
    <property type="match status" value="1"/>
</dbReference>
<dbReference type="Pfam" id="PF01551">
    <property type="entry name" value="Peptidase_M23"/>
    <property type="match status" value="1"/>
</dbReference>
<evidence type="ECO:0000313" key="2">
    <source>
        <dbReference type="EMBL" id="AMC09979.1"/>
    </source>
</evidence>
<evidence type="ECO:0000259" key="1">
    <source>
        <dbReference type="Pfam" id="PF01551"/>
    </source>
</evidence>
<sequence length="570" mass="65248">MKKFTIIFILLYNAIVFSQGDATLISEYPVNYFKNPLNIPLILSGTFGELRTNHFHAGLDIKTLQKEGLEVVAAAEGYVSRIKISHWGYGKAIYITHPNGYTTVYAHLKKFNKRIESYIKKRQYKKESFEIQVFPSSTTLPITKNEIIAFSGSTGGFVGPHLHFEIRNTKTEEPINPMLFGMQVNDSKKPRINTLIGYSFGENSQINGIEKPTQLIFRKLKNGELLATKIKAFGKIGFGINAYDQLDGAYNKNGLYSLAMLVNGKKIFEFEASSFSFSESKFINLLIDYERFANLNQRVQKCFIEPENNLSLYTKSINNGYLTIEDGLSYTVEIIAKDFKGNKQKITIPIIGEKNSVLVKKVEKVTPYKIAHKQFNKFNKNGVTIAFPKNTFYKDFYLDFSVNDSIVKVHTPTIPLNKKYTLTFNVSKYTENEKKQVYIAYINKKGGTSYEPTVKKDATFYSSTKKLGKFTLKRDSIKPKVRLHNFKNEQWLTHFKTLKVKISDKESGVKSYRGEIDGEWILMEYNVKNGILTYNFSDKTFTTAKHNLKITVIDNVGNTNIIKATFFRKK</sequence>
<dbReference type="GO" id="GO:0004222">
    <property type="term" value="F:metalloendopeptidase activity"/>
    <property type="evidence" value="ECO:0007669"/>
    <property type="project" value="TreeGrafter"/>
</dbReference>
<proteinExistence type="predicted"/>
<dbReference type="EMBL" id="CP013355">
    <property type="protein sequence ID" value="AMC09979.1"/>
    <property type="molecule type" value="Genomic_DNA"/>
</dbReference>
<reference evidence="3" key="1">
    <citation type="submission" date="2015-12" db="EMBL/GenBank/DDBJ databases">
        <title>Complete genome sequence of Lutibacter profundus strain LP1.</title>
        <authorList>
            <person name="Wissuwa J."/>
            <person name="Le Moine Bauer S."/>
            <person name="Stokke R."/>
            <person name="Dahle H."/>
            <person name="Steen I.H."/>
        </authorList>
    </citation>
    <scope>NUCLEOTIDE SEQUENCE [LARGE SCALE GENOMIC DNA]</scope>
    <source>
        <strain evidence="3">LP1</strain>
    </source>
</reference>
<accession>A0A0X8G4N2</accession>
<name>A0A0X8G4N2_9FLAO</name>
<dbReference type="PATRIC" id="fig|1622118.3.peg.270"/>
<gene>
    <name evidence="2" type="ORF">Lupro_01325</name>
</gene>
<dbReference type="OrthoDB" id="9810477at2"/>
<organism evidence="2 3">
    <name type="scientific">Lutibacter profundi</name>
    <dbReference type="NCBI Taxonomy" id="1622118"/>
    <lineage>
        <taxon>Bacteria</taxon>
        <taxon>Pseudomonadati</taxon>
        <taxon>Bacteroidota</taxon>
        <taxon>Flavobacteriia</taxon>
        <taxon>Flavobacteriales</taxon>
        <taxon>Flavobacteriaceae</taxon>
        <taxon>Lutibacter</taxon>
    </lineage>
</organism>
<protein>
    <submittedName>
        <fullName evidence="2">Peptidase M23</fullName>
    </submittedName>
</protein>
<dbReference type="PANTHER" id="PTHR21666">
    <property type="entry name" value="PEPTIDASE-RELATED"/>
    <property type="match status" value="1"/>
</dbReference>
<dbReference type="CDD" id="cd12797">
    <property type="entry name" value="M23_peptidase"/>
    <property type="match status" value="1"/>
</dbReference>
<keyword evidence="3" id="KW-1185">Reference proteome</keyword>
<dbReference type="STRING" id="1622118.Lupro_01325"/>
<dbReference type="RefSeq" id="WP_068205697.1">
    <property type="nucleotide sequence ID" value="NZ_CP013355.1"/>
</dbReference>
<dbReference type="KEGG" id="lut:Lupro_01325"/>
<feature type="domain" description="M23ase beta-sheet core" evidence="1">
    <location>
        <begin position="55"/>
        <end position="123"/>
    </location>
</feature>
<dbReference type="InterPro" id="IPR011055">
    <property type="entry name" value="Dup_hybrid_motif"/>
</dbReference>